<name>A0A5K7ZHH1_9BACT</name>
<evidence type="ECO:0000313" key="2">
    <source>
        <dbReference type="Proteomes" id="UP000425960"/>
    </source>
</evidence>
<dbReference type="AlphaFoldDB" id="A0A5K7ZHH1"/>
<dbReference type="KEGG" id="dov:DSCO28_02810"/>
<organism evidence="1 2">
    <name type="scientific">Desulfosarcina ovata subsp. sediminis</name>
    <dbReference type="NCBI Taxonomy" id="885957"/>
    <lineage>
        <taxon>Bacteria</taxon>
        <taxon>Pseudomonadati</taxon>
        <taxon>Thermodesulfobacteriota</taxon>
        <taxon>Desulfobacteria</taxon>
        <taxon>Desulfobacterales</taxon>
        <taxon>Desulfosarcinaceae</taxon>
        <taxon>Desulfosarcina</taxon>
    </lineage>
</organism>
<evidence type="ECO:0000313" key="1">
    <source>
        <dbReference type="EMBL" id="BBO79715.1"/>
    </source>
</evidence>
<dbReference type="Proteomes" id="UP000425960">
    <property type="component" value="Chromosome"/>
</dbReference>
<dbReference type="EMBL" id="AP021876">
    <property type="protein sequence ID" value="BBO79715.1"/>
    <property type="molecule type" value="Genomic_DNA"/>
</dbReference>
<reference evidence="1 2" key="1">
    <citation type="submission" date="2019-11" db="EMBL/GenBank/DDBJ databases">
        <title>Comparative genomics of hydrocarbon-degrading Desulfosarcina strains.</title>
        <authorList>
            <person name="Watanabe M."/>
            <person name="Kojima H."/>
            <person name="Fukui M."/>
        </authorList>
    </citation>
    <scope>NUCLEOTIDE SEQUENCE [LARGE SCALE GENOMIC DNA]</scope>
    <source>
        <strain evidence="1 2">28bB2T</strain>
    </source>
</reference>
<proteinExistence type="predicted"/>
<evidence type="ECO:0008006" key="3">
    <source>
        <dbReference type="Google" id="ProtNLM"/>
    </source>
</evidence>
<protein>
    <recommendedName>
        <fullName evidence="3">DUF2493 domain-containing protein</fullName>
    </recommendedName>
</protein>
<gene>
    <name evidence="1" type="ORF">DSCO28_02810</name>
</gene>
<sequence length="155" mass="17975">MKYIGIVGARKYRDKQSVVDLVHSLPKDSIIITSSCRGVCTWAAESARAAGFEVRVYAPDLRNIRNRHEMVERYYSRNRELIAACEVVHAFISKEGGYTGGTRYEIRYANRLKKYVFEHWESEEVKQRGQMSLPFEEREEECSAGWKRVFAESLA</sequence>
<dbReference type="RefSeq" id="WP_155320844.1">
    <property type="nucleotide sequence ID" value="NZ_AP021876.1"/>
</dbReference>
<accession>A0A5K7ZHH1</accession>